<feature type="chain" id="PRO_5041301160" evidence="1">
    <location>
        <begin position="24"/>
        <end position="169"/>
    </location>
</feature>
<keyword evidence="1" id="KW-0732">Signal</keyword>
<accession>A0AA40KAF7</accession>
<organism evidence="2 3">
    <name type="scientific">Schizothecium vesticola</name>
    <dbReference type="NCBI Taxonomy" id="314040"/>
    <lineage>
        <taxon>Eukaryota</taxon>
        <taxon>Fungi</taxon>
        <taxon>Dikarya</taxon>
        <taxon>Ascomycota</taxon>
        <taxon>Pezizomycotina</taxon>
        <taxon>Sordariomycetes</taxon>
        <taxon>Sordariomycetidae</taxon>
        <taxon>Sordariales</taxon>
        <taxon>Schizotheciaceae</taxon>
        <taxon>Schizothecium</taxon>
    </lineage>
</organism>
<reference evidence="2" key="1">
    <citation type="submission" date="2023-06" db="EMBL/GenBank/DDBJ databases">
        <title>Genome-scale phylogeny and comparative genomics of the fungal order Sordariales.</title>
        <authorList>
            <consortium name="Lawrence Berkeley National Laboratory"/>
            <person name="Hensen N."/>
            <person name="Bonometti L."/>
            <person name="Westerberg I."/>
            <person name="Brannstrom I.O."/>
            <person name="Guillou S."/>
            <person name="Cros-Aarteil S."/>
            <person name="Calhoun S."/>
            <person name="Haridas S."/>
            <person name="Kuo A."/>
            <person name="Mondo S."/>
            <person name="Pangilinan J."/>
            <person name="Riley R."/>
            <person name="LaButti K."/>
            <person name="Andreopoulos B."/>
            <person name="Lipzen A."/>
            <person name="Chen C."/>
            <person name="Yanf M."/>
            <person name="Daum C."/>
            <person name="Ng V."/>
            <person name="Clum A."/>
            <person name="Steindorff A."/>
            <person name="Ohm R."/>
            <person name="Martin F."/>
            <person name="Silar P."/>
            <person name="Natvig D."/>
            <person name="Lalanne C."/>
            <person name="Gautier V."/>
            <person name="Ament-velasquez S.L."/>
            <person name="Kruys A."/>
            <person name="Hutchinson M.I."/>
            <person name="Powell A.J."/>
            <person name="Barry K."/>
            <person name="Miller A.N."/>
            <person name="Grigoriev I.V."/>
            <person name="Debuchy R."/>
            <person name="Gladieux P."/>
            <person name="Thoren M.H."/>
            <person name="Johannesson H."/>
        </authorList>
    </citation>
    <scope>NUCLEOTIDE SEQUENCE</scope>
    <source>
        <strain evidence="2">SMH3187-1</strain>
    </source>
</reference>
<keyword evidence="3" id="KW-1185">Reference proteome</keyword>
<name>A0AA40KAF7_9PEZI</name>
<evidence type="ECO:0000313" key="3">
    <source>
        <dbReference type="Proteomes" id="UP001172155"/>
    </source>
</evidence>
<dbReference type="Proteomes" id="UP001172155">
    <property type="component" value="Unassembled WGS sequence"/>
</dbReference>
<comment type="caution">
    <text evidence="2">The sequence shown here is derived from an EMBL/GenBank/DDBJ whole genome shotgun (WGS) entry which is preliminary data.</text>
</comment>
<protein>
    <submittedName>
        <fullName evidence="2">Uncharacterized protein</fullName>
    </submittedName>
</protein>
<gene>
    <name evidence="2" type="ORF">B0T18DRAFT_387923</name>
</gene>
<dbReference type="AlphaFoldDB" id="A0AA40KAF7"/>
<feature type="signal peptide" evidence="1">
    <location>
        <begin position="1"/>
        <end position="23"/>
    </location>
</feature>
<proteinExistence type="predicted"/>
<evidence type="ECO:0000256" key="1">
    <source>
        <dbReference type="SAM" id="SignalP"/>
    </source>
</evidence>
<dbReference type="InterPro" id="IPR049511">
    <property type="entry name" value="PGH-like_rpt"/>
</dbReference>
<dbReference type="EMBL" id="JAUKUD010000002">
    <property type="protein sequence ID" value="KAK0751860.1"/>
    <property type="molecule type" value="Genomic_DNA"/>
</dbReference>
<evidence type="ECO:0000313" key="2">
    <source>
        <dbReference type="EMBL" id="KAK0751860.1"/>
    </source>
</evidence>
<sequence length="169" mass="19042">MIFFIPKALALLASLGYTASTTALPKPRRLSAFPSFHNQGYSPKTVSGCTIDNEPRFAAIWEKYSTRHDYVARHGLTDSAYQAAFNQYAIQGYRILTVSAYVVGNVDYYAAIWDTSAYQQAFIQYVDQGYRLSHVAEYTLNRNQDRYAAIFSHDCPGSVSFLSLVFAFL</sequence>
<dbReference type="Pfam" id="PF17660">
    <property type="entry name" value="BTRD1"/>
    <property type="match status" value="2"/>
</dbReference>